<feature type="transmembrane region" description="Helical" evidence="6">
    <location>
        <begin position="307"/>
        <end position="331"/>
    </location>
</feature>
<feature type="transmembrane region" description="Helical" evidence="6">
    <location>
        <begin position="111"/>
        <end position="130"/>
    </location>
</feature>
<dbReference type="GO" id="GO:0032153">
    <property type="term" value="C:cell division site"/>
    <property type="evidence" value="ECO:0007669"/>
    <property type="project" value="TreeGrafter"/>
</dbReference>
<dbReference type="AlphaFoldDB" id="A0A1I2DMY3"/>
<feature type="transmembrane region" description="Helical" evidence="6">
    <location>
        <begin position="165"/>
        <end position="182"/>
    </location>
</feature>
<evidence type="ECO:0000256" key="6">
    <source>
        <dbReference type="SAM" id="Phobius"/>
    </source>
</evidence>
<feature type="transmembrane region" description="Helical" evidence="6">
    <location>
        <begin position="343"/>
        <end position="364"/>
    </location>
</feature>
<feature type="transmembrane region" description="Helical" evidence="6">
    <location>
        <begin position="277"/>
        <end position="300"/>
    </location>
</feature>
<keyword evidence="4 6" id="KW-1133">Transmembrane helix</keyword>
<organism evidence="7 8">
    <name type="scientific">Nannocystis exedens</name>
    <dbReference type="NCBI Taxonomy" id="54"/>
    <lineage>
        <taxon>Bacteria</taxon>
        <taxon>Pseudomonadati</taxon>
        <taxon>Myxococcota</taxon>
        <taxon>Polyangia</taxon>
        <taxon>Nannocystales</taxon>
        <taxon>Nannocystaceae</taxon>
        <taxon>Nannocystis</taxon>
    </lineage>
</organism>
<dbReference type="GO" id="GO:0005886">
    <property type="term" value="C:plasma membrane"/>
    <property type="evidence" value="ECO:0007669"/>
    <property type="project" value="TreeGrafter"/>
</dbReference>
<dbReference type="STRING" id="54.SAMN02745121_05628"/>
<dbReference type="Pfam" id="PF01098">
    <property type="entry name" value="FTSW_RODA_SPOVE"/>
    <property type="match status" value="1"/>
</dbReference>
<keyword evidence="8" id="KW-1185">Reference proteome</keyword>
<dbReference type="PANTHER" id="PTHR30474">
    <property type="entry name" value="CELL CYCLE PROTEIN"/>
    <property type="match status" value="1"/>
</dbReference>
<protein>
    <submittedName>
        <fullName evidence="7">Rod shape determining protein RodA</fullName>
    </submittedName>
</protein>
<feature type="transmembrane region" description="Helical" evidence="6">
    <location>
        <begin position="189"/>
        <end position="207"/>
    </location>
</feature>
<dbReference type="OrthoDB" id="9768187at2"/>
<reference evidence="8" key="1">
    <citation type="submission" date="2016-10" db="EMBL/GenBank/DDBJ databases">
        <authorList>
            <person name="Varghese N."/>
            <person name="Submissions S."/>
        </authorList>
    </citation>
    <scope>NUCLEOTIDE SEQUENCE [LARGE SCALE GENOMIC DNA]</scope>
    <source>
        <strain evidence="8">ATCC 25963</strain>
    </source>
</reference>
<evidence type="ECO:0000256" key="5">
    <source>
        <dbReference type="ARBA" id="ARBA00023136"/>
    </source>
</evidence>
<dbReference type="NCBIfam" id="TIGR02210">
    <property type="entry name" value="rodA_shape"/>
    <property type="match status" value="1"/>
</dbReference>
<sequence length="372" mass="40750">MTSIGRPRSLFRRIVQNIDWVIVTLVAGIVALALINLNSAGTGDWSGKIQVQIRWLGLGTIAAAIVAALDYRVLHRLAYAAYLFGLGLLGLVPLIGVMRNEARRWLELGDYQFQPSELMKILLIAALARYLSDRPSKAPRKVRHLIVPFIMFLVPVALIVNQPDLSTGIICSLVALTILALTELSLKSILALMTTGVTLFMLGWAFFMHKYQRSRIDVWLNPEAYADNEGYQTIQAMIGVGNGGFFGRGVRQGTQNTLDFLPYGDTDFPFAVYAEEWGFLGAAMVLVMFVALVLWGLGLASQARDRFGALLCVGVSALFFFHVVINVGMVLQLLPVTGITIPFFSVGGSNALAMMLGIGILMSVSRSRHQRG</sequence>
<dbReference type="EMBL" id="FOMX01000020">
    <property type="protein sequence ID" value="SFE81876.1"/>
    <property type="molecule type" value="Genomic_DNA"/>
</dbReference>
<evidence type="ECO:0000256" key="3">
    <source>
        <dbReference type="ARBA" id="ARBA00022960"/>
    </source>
</evidence>
<evidence type="ECO:0000256" key="1">
    <source>
        <dbReference type="ARBA" id="ARBA00004141"/>
    </source>
</evidence>
<keyword evidence="2 6" id="KW-0812">Transmembrane</keyword>
<dbReference type="RefSeq" id="WP_096327305.1">
    <property type="nucleotide sequence ID" value="NZ_FOMX01000020.1"/>
</dbReference>
<dbReference type="InterPro" id="IPR001182">
    <property type="entry name" value="FtsW/RodA"/>
</dbReference>
<evidence type="ECO:0000313" key="8">
    <source>
        <dbReference type="Proteomes" id="UP000199400"/>
    </source>
</evidence>
<dbReference type="GO" id="GO:0015648">
    <property type="term" value="F:lipid-linked peptidoglycan transporter activity"/>
    <property type="evidence" value="ECO:0007669"/>
    <property type="project" value="TreeGrafter"/>
</dbReference>
<accession>A0A1I2DMY3</accession>
<comment type="subcellular location">
    <subcellularLocation>
        <location evidence="1">Membrane</location>
        <topology evidence="1">Multi-pass membrane protein</topology>
    </subcellularLocation>
</comment>
<feature type="transmembrane region" description="Helical" evidence="6">
    <location>
        <begin position="53"/>
        <end position="71"/>
    </location>
</feature>
<keyword evidence="3" id="KW-0133">Cell shape</keyword>
<proteinExistence type="predicted"/>
<dbReference type="GO" id="GO:0051301">
    <property type="term" value="P:cell division"/>
    <property type="evidence" value="ECO:0007669"/>
    <property type="project" value="InterPro"/>
</dbReference>
<dbReference type="GO" id="GO:0008360">
    <property type="term" value="P:regulation of cell shape"/>
    <property type="evidence" value="ECO:0007669"/>
    <property type="project" value="UniProtKB-KW"/>
</dbReference>
<gene>
    <name evidence="7" type="ORF">SAMN02745121_05628</name>
</gene>
<feature type="transmembrane region" description="Helical" evidence="6">
    <location>
        <begin position="20"/>
        <end position="41"/>
    </location>
</feature>
<keyword evidence="5 6" id="KW-0472">Membrane</keyword>
<dbReference type="Proteomes" id="UP000199400">
    <property type="component" value="Unassembled WGS sequence"/>
</dbReference>
<evidence type="ECO:0000256" key="2">
    <source>
        <dbReference type="ARBA" id="ARBA00022692"/>
    </source>
</evidence>
<feature type="transmembrane region" description="Helical" evidence="6">
    <location>
        <begin position="142"/>
        <end position="159"/>
    </location>
</feature>
<dbReference type="PANTHER" id="PTHR30474:SF1">
    <property type="entry name" value="PEPTIDOGLYCAN GLYCOSYLTRANSFERASE MRDB"/>
    <property type="match status" value="1"/>
</dbReference>
<feature type="transmembrane region" description="Helical" evidence="6">
    <location>
        <begin position="78"/>
        <end position="99"/>
    </location>
</feature>
<dbReference type="InterPro" id="IPR011923">
    <property type="entry name" value="RodA/MrdB"/>
</dbReference>
<name>A0A1I2DMY3_9BACT</name>
<evidence type="ECO:0000256" key="4">
    <source>
        <dbReference type="ARBA" id="ARBA00022989"/>
    </source>
</evidence>
<evidence type="ECO:0000313" key="7">
    <source>
        <dbReference type="EMBL" id="SFE81876.1"/>
    </source>
</evidence>